<dbReference type="Gene3D" id="3.40.50.300">
    <property type="entry name" value="P-loop containing nucleotide triphosphate hydrolases"/>
    <property type="match status" value="1"/>
</dbReference>
<dbReference type="GO" id="GO:0016185">
    <property type="term" value="P:synaptic vesicle budding from presynaptic endocytic zone membrane"/>
    <property type="evidence" value="ECO:0007669"/>
    <property type="project" value="TreeGrafter"/>
</dbReference>
<dbReference type="PROSITE" id="PS51388">
    <property type="entry name" value="GED"/>
    <property type="match status" value="1"/>
</dbReference>
<dbReference type="Pfam" id="PF00350">
    <property type="entry name" value="Dynamin_N"/>
    <property type="match status" value="1"/>
</dbReference>
<evidence type="ECO:0000259" key="7">
    <source>
        <dbReference type="PROSITE" id="PS51718"/>
    </source>
</evidence>
<dbReference type="GO" id="GO:0008017">
    <property type="term" value="F:microtubule binding"/>
    <property type="evidence" value="ECO:0007669"/>
    <property type="project" value="TreeGrafter"/>
</dbReference>
<dbReference type="GO" id="GO:0005635">
    <property type="term" value="C:nuclear envelope"/>
    <property type="evidence" value="ECO:0007669"/>
    <property type="project" value="UniProtKB-ARBA"/>
</dbReference>
<dbReference type="InterPro" id="IPR001401">
    <property type="entry name" value="Dynamin_GTPase"/>
</dbReference>
<evidence type="ECO:0000256" key="5">
    <source>
        <dbReference type="ARBA" id="ARBA00023134"/>
    </source>
</evidence>
<dbReference type="PROSITE" id="PS51718">
    <property type="entry name" value="G_DYNAMIN_2"/>
    <property type="match status" value="1"/>
</dbReference>
<dbReference type="InterPro" id="IPR045063">
    <property type="entry name" value="Dynamin_N"/>
</dbReference>
<keyword evidence="2" id="KW-0963">Cytoplasm</keyword>
<dbReference type="SMART" id="SM00302">
    <property type="entry name" value="GED"/>
    <property type="match status" value="1"/>
</dbReference>
<dbReference type="InterPro" id="IPR000375">
    <property type="entry name" value="Dynamin_stalk"/>
</dbReference>
<keyword evidence="3" id="KW-0547">Nucleotide-binding</keyword>
<dbReference type="Pfam" id="PF02212">
    <property type="entry name" value="GED"/>
    <property type="match status" value="1"/>
</dbReference>
<keyword evidence="5" id="KW-0342">GTP-binding</keyword>
<dbReference type="GO" id="GO:0005525">
    <property type="term" value="F:GTP binding"/>
    <property type="evidence" value="ECO:0007669"/>
    <property type="project" value="UniProtKB-KW"/>
</dbReference>
<dbReference type="GO" id="GO:0098793">
    <property type="term" value="C:presynapse"/>
    <property type="evidence" value="ECO:0007669"/>
    <property type="project" value="GOC"/>
</dbReference>
<dbReference type="GO" id="GO:0005886">
    <property type="term" value="C:plasma membrane"/>
    <property type="evidence" value="ECO:0007669"/>
    <property type="project" value="TreeGrafter"/>
</dbReference>
<dbReference type="PANTHER" id="PTHR11566">
    <property type="entry name" value="DYNAMIN"/>
    <property type="match status" value="1"/>
</dbReference>
<evidence type="ECO:0000259" key="6">
    <source>
        <dbReference type="PROSITE" id="PS51388"/>
    </source>
</evidence>
<protein>
    <submittedName>
        <fullName evidence="8">MX1 isoform 14</fullName>
    </submittedName>
</protein>
<dbReference type="Pfam" id="PF01031">
    <property type="entry name" value="Dynamin_M"/>
    <property type="match status" value="1"/>
</dbReference>
<evidence type="ECO:0000256" key="4">
    <source>
        <dbReference type="ARBA" id="ARBA00023118"/>
    </source>
</evidence>
<comment type="caution">
    <text evidence="8">The sequence shown here is derived from an EMBL/GenBank/DDBJ whole genome shotgun (WGS) entry which is preliminary data.</text>
</comment>
<dbReference type="GO" id="GO:0003924">
    <property type="term" value="F:GTPase activity"/>
    <property type="evidence" value="ECO:0007669"/>
    <property type="project" value="InterPro"/>
</dbReference>
<dbReference type="FunFam" id="3.40.50.300:FF:000621">
    <property type="entry name" value="Interferon-induced GTP-binding protein Mx1"/>
    <property type="match status" value="1"/>
</dbReference>
<dbReference type="CDD" id="cd08771">
    <property type="entry name" value="DLP_1"/>
    <property type="match status" value="1"/>
</dbReference>
<gene>
    <name evidence="8" type="ORF">CR201_G0029327</name>
</gene>
<dbReference type="GO" id="GO:0005874">
    <property type="term" value="C:microtubule"/>
    <property type="evidence" value="ECO:0007669"/>
    <property type="project" value="TreeGrafter"/>
</dbReference>
<organism evidence="8">
    <name type="scientific">Pongo abelii</name>
    <name type="common">Sumatran orangutan</name>
    <name type="synonym">Pongo pygmaeus abelii</name>
    <dbReference type="NCBI Taxonomy" id="9601"/>
    <lineage>
        <taxon>Eukaryota</taxon>
        <taxon>Metazoa</taxon>
        <taxon>Chordata</taxon>
        <taxon>Craniata</taxon>
        <taxon>Vertebrata</taxon>
        <taxon>Euteleostomi</taxon>
        <taxon>Mammalia</taxon>
        <taxon>Eutheria</taxon>
        <taxon>Euarchontoglires</taxon>
        <taxon>Primates</taxon>
        <taxon>Haplorrhini</taxon>
        <taxon>Catarrhini</taxon>
        <taxon>Hominidae</taxon>
        <taxon>Pongo</taxon>
    </lineage>
</organism>
<dbReference type="EMBL" id="NDHI03003466">
    <property type="protein sequence ID" value="PNJ42393.1"/>
    <property type="molecule type" value="Genomic_DNA"/>
</dbReference>
<accession>A0A2J8UAY1</accession>
<dbReference type="FunFam" id="1.20.120.1240:FF:000007">
    <property type="entry name" value="Interferon-induced GTP-binding protein Mx1"/>
    <property type="match status" value="1"/>
</dbReference>
<dbReference type="GO" id="GO:0005737">
    <property type="term" value="C:cytoplasm"/>
    <property type="evidence" value="ECO:0007669"/>
    <property type="project" value="UniProtKB-SubCell"/>
</dbReference>
<dbReference type="InterPro" id="IPR003130">
    <property type="entry name" value="GED"/>
</dbReference>
<dbReference type="SMART" id="SM00053">
    <property type="entry name" value="DYNc"/>
    <property type="match status" value="1"/>
</dbReference>
<dbReference type="GO" id="GO:0051607">
    <property type="term" value="P:defense response to virus"/>
    <property type="evidence" value="ECO:0007669"/>
    <property type="project" value="UniProtKB-KW"/>
</dbReference>
<keyword evidence="4" id="KW-0051">Antiviral defense</keyword>
<dbReference type="AlphaFoldDB" id="A0A2J8UAY1"/>
<reference evidence="8" key="1">
    <citation type="submission" date="2017-12" db="EMBL/GenBank/DDBJ databases">
        <title>High-resolution comparative analysis of great ape genomes.</title>
        <authorList>
            <person name="Pollen A."/>
            <person name="Hastie A."/>
            <person name="Hormozdiari F."/>
            <person name="Dougherty M."/>
            <person name="Liu R."/>
            <person name="Chaisson M."/>
            <person name="Hoppe E."/>
            <person name="Hill C."/>
            <person name="Pang A."/>
            <person name="Hillier L."/>
            <person name="Baker C."/>
            <person name="Armstrong J."/>
            <person name="Shendure J."/>
            <person name="Paten B."/>
            <person name="Wilson R."/>
            <person name="Chao H."/>
            <person name="Schneider V."/>
            <person name="Ventura M."/>
            <person name="Kronenberg Z."/>
            <person name="Murali S."/>
            <person name="Gordon D."/>
            <person name="Cantsilieris S."/>
            <person name="Munson K."/>
            <person name="Nelson B."/>
            <person name="Raja A."/>
            <person name="Underwood J."/>
            <person name="Diekhans M."/>
            <person name="Fiddes I."/>
            <person name="Haussler D."/>
            <person name="Eichler E."/>
        </authorList>
    </citation>
    <scope>NUCLEOTIDE SEQUENCE [LARGE SCALE GENOMIC DNA]</scope>
    <source>
        <strain evidence="8">Susie</strain>
    </source>
</reference>
<dbReference type="InterPro" id="IPR022812">
    <property type="entry name" value="Dynamin"/>
</dbReference>
<comment type="subcellular location">
    <subcellularLocation>
        <location evidence="1">Cytoplasm</location>
    </subcellularLocation>
</comment>
<evidence type="ECO:0000256" key="1">
    <source>
        <dbReference type="ARBA" id="ARBA00004496"/>
    </source>
</evidence>
<evidence type="ECO:0000256" key="2">
    <source>
        <dbReference type="ARBA" id="ARBA00022490"/>
    </source>
</evidence>
<sequence length="639" mass="73376">MVLSEVDIAKADPAAASHPVLLNGDANVAQKNLGSVAENNLCSQYEEKVRPCIDLIDSLRALGVEQDLALPAIAVIGIVTRCPLVLKLKKLVNEDKWRGKVSYQDYEIEISDASEVEKEINKAQNTIAGEGMGISHELITLEISSRDVPDLTLIDLPGITRVAVGNQPADIGYKIKTLIKKYIQRQETISLVVVPSNVDIATTEALSMAQEVDPEGDRTIGILTKPDLVDKGTEDKVVDVVRNLVFHLKKGYMIVKCRGQQEIQDQLSLSEALQREKIFFEDHPYFRDLLEEGKATVPCLAEKLTSELITHICKSLPLLENQIKESHQRITEELQKYGVDVPEDENEKMFFLIDKINAFNQDITALIQGEETVGEEDIRLFTRLRHEFHKWSIIIENNFQEGHKILSRKIQKFENQYRGRELPGFVNYRTFETIVKQQIKALEEPAVDMLHTVTDMVRLAFTDVSIKNFEEFFNLHRTAKSKIEDIRAEQEREGEKLIRLHFQMEQIVYCQDQVYRGALQKVREKELEEEKKKKSWDFGAFQSSSATDSSMEEIFQHLMAYHQEASKRISSHIPLIIQFFMLQTYGQQLQKAMLQLLQDKDTYSWLLKERSDTSDKRKFLKERLARLTQARRRLAQFPG</sequence>
<feature type="domain" description="Dynamin-type G" evidence="7">
    <location>
        <begin position="76"/>
        <end position="317"/>
    </location>
</feature>
<evidence type="ECO:0000313" key="8">
    <source>
        <dbReference type="EMBL" id="PNJ42393.1"/>
    </source>
</evidence>
<dbReference type="InterPro" id="IPR020850">
    <property type="entry name" value="GED_dom"/>
</dbReference>
<proteinExistence type="predicted"/>
<name>A0A2J8UAY1_PONAB</name>
<dbReference type="PANTHER" id="PTHR11566:SF217">
    <property type="entry name" value="INTERFERON-INDUCED GTP-BINDING PROTEIN MX1"/>
    <property type="match status" value="1"/>
</dbReference>
<dbReference type="InterPro" id="IPR030381">
    <property type="entry name" value="G_DYNAMIN_dom"/>
</dbReference>
<dbReference type="GO" id="GO:0031623">
    <property type="term" value="P:receptor internalization"/>
    <property type="evidence" value="ECO:0007669"/>
    <property type="project" value="TreeGrafter"/>
</dbReference>
<feature type="domain" description="GED" evidence="6">
    <location>
        <begin position="551"/>
        <end position="639"/>
    </location>
</feature>
<dbReference type="PRINTS" id="PR00195">
    <property type="entry name" value="DYNAMIN"/>
</dbReference>
<dbReference type="Gene3D" id="1.20.120.1240">
    <property type="entry name" value="Dynamin, middle domain"/>
    <property type="match status" value="1"/>
</dbReference>
<dbReference type="InterPro" id="IPR027417">
    <property type="entry name" value="P-loop_NTPase"/>
</dbReference>
<evidence type="ECO:0000256" key="3">
    <source>
        <dbReference type="ARBA" id="ARBA00022741"/>
    </source>
</evidence>
<dbReference type="SUPFAM" id="SSF52540">
    <property type="entry name" value="P-loop containing nucleoside triphosphate hydrolases"/>
    <property type="match status" value="1"/>
</dbReference>